<reference evidence="2 3" key="1">
    <citation type="submission" date="2019-03" db="EMBL/GenBank/DDBJ databases">
        <title>Single cell metagenomics reveals metabolic interactions within the superorganism composed of flagellate Streblomastix strix and complex community of Bacteroidetes bacteria on its surface.</title>
        <authorList>
            <person name="Treitli S.C."/>
            <person name="Kolisko M."/>
            <person name="Husnik F."/>
            <person name="Keeling P."/>
            <person name="Hampl V."/>
        </authorList>
    </citation>
    <scope>NUCLEOTIDE SEQUENCE [LARGE SCALE GENOMIC DNA]</scope>
    <source>
        <strain evidence="2">ST1C</strain>
    </source>
</reference>
<dbReference type="Proteomes" id="UP000324800">
    <property type="component" value="Unassembled WGS sequence"/>
</dbReference>
<evidence type="ECO:0000313" key="2">
    <source>
        <dbReference type="EMBL" id="KAA6365649.1"/>
    </source>
</evidence>
<accession>A0A5J4U5K4</accession>
<dbReference type="EMBL" id="SNRW01020247">
    <property type="protein sequence ID" value="KAA6365649.1"/>
    <property type="molecule type" value="Genomic_DNA"/>
</dbReference>
<feature type="non-terminal residue" evidence="2">
    <location>
        <position position="1"/>
    </location>
</feature>
<evidence type="ECO:0000313" key="3">
    <source>
        <dbReference type="Proteomes" id="UP000324800"/>
    </source>
</evidence>
<dbReference type="AlphaFoldDB" id="A0A5J4U5K4"/>
<protein>
    <submittedName>
        <fullName evidence="2">Uncharacterized protein</fullName>
    </submittedName>
</protein>
<feature type="compositionally biased region" description="Basic and acidic residues" evidence="1">
    <location>
        <begin position="15"/>
        <end position="30"/>
    </location>
</feature>
<organism evidence="2 3">
    <name type="scientific">Streblomastix strix</name>
    <dbReference type="NCBI Taxonomy" id="222440"/>
    <lineage>
        <taxon>Eukaryota</taxon>
        <taxon>Metamonada</taxon>
        <taxon>Preaxostyla</taxon>
        <taxon>Oxymonadida</taxon>
        <taxon>Streblomastigidae</taxon>
        <taxon>Streblomastix</taxon>
    </lineage>
</organism>
<comment type="caution">
    <text evidence="2">The sequence shown here is derived from an EMBL/GenBank/DDBJ whole genome shotgun (WGS) entry which is preliminary data.</text>
</comment>
<gene>
    <name evidence="2" type="ORF">EZS28_038824</name>
</gene>
<evidence type="ECO:0000256" key="1">
    <source>
        <dbReference type="SAM" id="MobiDB-lite"/>
    </source>
</evidence>
<name>A0A5J4U5K4_9EUKA</name>
<sequence>TKNTEEADETTSDSQETHNEKQDPRNRQRENLYGILDSENDNQSETDHGENYEDEQILGIDGQPILNQNQRKLQFPISGLIDFDVALGNLLQFYVLPWNTLDAPLVILDKPETEANQIANLLTIPMISILVQKKIFQKREILVRCGMRFYLYSVDAATVDRHGKPKYVQIPVGEFFRIENIANPPKLLLHTLIYLFLHPELDEIPAEYEVSYLDQNRFLMCFGLEPRDVNLTRMHCHCLCASGVVRCHLRRHHPLCSVPDDPLIDELIEEEFDQDELNVD</sequence>
<feature type="compositionally biased region" description="Acidic residues" evidence="1">
    <location>
        <begin position="1"/>
        <end position="11"/>
    </location>
</feature>
<feature type="region of interest" description="Disordered" evidence="1">
    <location>
        <begin position="1"/>
        <end position="51"/>
    </location>
</feature>
<proteinExistence type="predicted"/>